<evidence type="ECO:0008006" key="3">
    <source>
        <dbReference type="Google" id="ProtNLM"/>
    </source>
</evidence>
<dbReference type="Proteomes" id="UP001174909">
    <property type="component" value="Unassembled WGS sequence"/>
</dbReference>
<sequence>MVTDSGWMTKEIFLQWFQPARPVLLIQDGHYSHISIDPLDVGVFKSFKAAFSNACHKYVMEQPGRVVTADILAALVGQAWP</sequence>
<gene>
    <name evidence="1" type="ORF">GBAR_LOCUS22690</name>
</gene>
<dbReference type="AlphaFoldDB" id="A0AA35T3X2"/>
<reference evidence="1" key="1">
    <citation type="submission" date="2023-03" db="EMBL/GenBank/DDBJ databases">
        <authorList>
            <person name="Steffen K."/>
            <person name="Cardenas P."/>
        </authorList>
    </citation>
    <scope>NUCLEOTIDE SEQUENCE</scope>
</reference>
<protein>
    <recommendedName>
        <fullName evidence="3">DDE-1 domain-containing protein</fullName>
    </recommendedName>
</protein>
<keyword evidence="2" id="KW-1185">Reference proteome</keyword>
<proteinExistence type="predicted"/>
<comment type="caution">
    <text evidence="1">The sequence shown here is derived from an EMBL/GenBank/DDBJ whole genome shotgun (WGS) entry which is preliminary data.</text>
</comment>
<evidence type="ECO:0000313" key="1">
    <source>
        <dbReference type="EMBL" id="CAI8040804.1"/>
    </source>
</evidence>
<dbReference type="EMBL" id="CASHTH010003137">
    <property type="protein sequence ID" value="CAI8040804.1"/>
    <property type="molecule type" value="Genomic_DNA"/>
</dbReference>
<accession>A0AA35T3X2</accession>
<name>A0AA35T3X2_GEOBA</name>
<organism evidence="1 2">
    <name type="scientific">Geodia barretti</name>
    <name type="common">Barrett's horny sponge</name>
    <dbReference type="NCBI Taxonomy" id="519541"/>
    <lineage>
        <taxon>Eukaryota</taxon>
        <taxon>Metazoa</taxon>
        <taxon>Porifera</taxon>
        <taxon>Demospongiae</taxon>
        <taxon>Heteroscleromorpha</taxon>
        <taxon>Tetractinellida</taxon>
        <taxon>Astrophorina</taxon>
        <taxon>Geodiidae</taxon>
        <taxon>Geodia</taxon>
    </lineage>
</organism>
<evidence type="ECO:0000313" key="2">
    <source>
        <dbReference type="Proteomes" id="UP001174909"/>
    </source>
</evidence>
<feature type="non-terminal residue" evidence="1">
    <location>
        <position position="1"/>
    </location>
</feature>